<reference evidence="3 4" key="1">
    <citation type="submission" date="2016-06" db="EMBL/GenBank/DDBJ databases">
        <authorList>
            <person name="Haines A.N."/>
            <person name="Council K.R."/>
        </authorList>
    </citation>
    <scope>NUCLEOTIDE SEQUENCE [LARGE SCALE GENOMIC DNA]</scope>
    <source>
        <strain evidence="3 4">SP158-29</strain>
    </source>
</reference>
<dbReference type="EMBL" id="JARQAG010000007">
    <property type="protein sequence ID" value="MDT2731782.1"/>
    <property type="molecule type" value="Genomic_DNA"/>
</dbReference>
<keyword evidence="1" id="KW-0472">Membrane</keyword>
<feature type="transmembrane region" description="Helical" evidence="1">
    <location>
        <begin position="65"/>
        <end position="89"/>
    </location>
</feature>
<dbReference type="Proteomes" id="UP001180515">
    <property type="component" value="Unassembled WGS sequence"/>
</dbReference>
<dbReference type="InterPro" id="IPR010718">
    <property type="entry name" value="DUF1294"/>
</dbReference>
<feature type="transmembrane region" description="Helical" evidence="1">
    <location>
        <begin position="38"/>
        <end position="59"/>
    </location>
</feature>
<sequence>MFVALAGAIIMWNVVVFALYGIDKRKAVKGEWRISERTLLLIAFFFGGIGAILGGNLFHHKTKKWYFQVVWVLGIFMIFIGIYLLYWLYLKDWSTLLP</sequence>
<dbReference type="RefSeq" id="WP_003107229.1">
    <property type="nucleotide sequence ID" value="NZ_CBCPIC010000001.1"/>
</dbReference>
<organism evidence="2 5">
    <name type="scientific">Streptococcus parauberis</name>
    <dbReference type="NCBI Taxonomy" id="1348"/>
    <lineage>
        <taxon>Bacteria</taxon>
        <taxon>Bacillati</taxon>
        <taxon>Bacillota</taxon>
        <taxon>Bacilli</taxon>
        <taxon>Lactobacillales</taxon>
        <taxon>Streptococcaceae</taxon>
        <taxon>Streptococcus</taxon>
    </lineage>
</organism>
<evidence type="ECO:0000313" key="3">
    <source>
        <dbReference type="EMBL" id="PCH12659.1"/>
    </source>
</evidence>
<evidence type="ECO:0000313" key="4">
    <source>
        <dbReference type="Proteomes" id="UP000217465"/>
    </source>
</evidence>
<evidence type="ECO:0000313" key="2">
    <source>
        <dbReference type="EMBL" id="MDT2731782.1"/>
    </source>
</evidence>
<dbReference type="Proteomes" id="UP000217465">
    <property type="component" value="Unassembled WGS sequence"/>
</dbReference>
<feature type="transmembrane region" description="Helical" evidence="1">
    <location>
        <begin position="6"/>
        <end position="22"/>
    </location>
</feature>
<dbReference type="AlphaFoldDB" id="A0A2I8AM67"/>
<accession>A0A2I8AM67</accession>
<dbReference type="Pfam" id="PF06961">
    <property type="entry name" value="DUF1294"/>
    <property type="match status" value="1"/>
</dbReference>
<keyword evidence="1" id="KW-0812">Transmembrane</keyword>
<keyword evidence="1" id="KW-1133">Transmembrane helix</keyword>
<gene>
    <name evidence="3" type="ORF">A9Y57_01378</name>
    <name evidence="2" type="ORF">P7G31_05935</name>
</gene>
<reference evidence="2" key="2">
    <citation type="submission" date="2023-03" db="EMBL/GenBank/DDBJ databases">
        <authorList>
            <person name="Shen W."/>
            <person name="Cai J."/>
        </authorList>
    </citation>
    <scope>NUCLEOTIDE SEQUENCE</scope>
    <source>
        <strain evidence="2">P82-2</strain>
    </source>
</reference>
<proteinExistence type="predicted"/>
<dbReference type="EMBL" id="NSGR01000008">
    <property type="protein sequence ID" value="PCH12659.1"/>
    <property type="molecule type" value="Genomic_DNA"/>
</dbReference>
<protein>
    <submittedName>
        <fullName evidence="2">DUF1294 domain-containing protein</fullName>
    </submittedName>
</protein>
<evidence type="ECO:0000256" key="1">
    <source>
        <dbReference type="SAM" id="Phobius"/>
    </source>
</evidence>
<evidence type="ECO:0000313" key="5">
    <source>
        <dbReference type="Proteomes" id="UP001180515"/>
    </source>
</evidence>
<name>A0A2I8AM67_9STRE</name>
<comment type="caution">
    <text evidence="2">The sequence shown here is derived from an EMBL/GenBank/DDBJ whole genome shotgun (WGS) entry which is preliminary data.</text>
</comment>